<dbReference type="PANTHER" id="PTHR44591">
    <property type="entry name" value="STRESS RESPONSE REGULATOR PROTEIN 1"/>
    <property type="match status" value="1"/>
</dbReference>
<feature type="coiled-coil region" evidence="3">
    <location>
        <begin position="127"/>
        <end position="154"/>
    </location>
</feature>
<dbReference type="PANTHER" id="PTHR44591:SF3">
    <property type="entry name" value="RESPONSE REGULATORY DOMAIN-CONTAINING PROTEIN"/>
    <property type="match status" value="1"/>
</dbReference>
<dbReference type="Gene3D" id="3.40.50.2300">
    <property type="match status" value="1"/>
</dbReference>
<protein>
    <submittedName>
        <fullName evidence="5">Putative response regulator receiver protein</fullName>
    </submittedName>
</protein>
<dbReference type="SUPFAM" id="SSF52172">
    <property type="entry name" value="CheY-like"/>
    <property type="match status" value="1"/>
</dbReference>
<evidence type="ECO:0000256" key="2">
    <source>
        <dbReference type="PROSITE-ProRule" id="PRU00169"/>
    </source>
</evidence>
<dbReference type="InterPro" id="IPR001789">
    <property type="entry name" value="Sig_transdc_resp-reg_receiver"/>
</dbReference>
<keyword evidence="3" id="KW-0175">Coiled coil</keyword>
<proteinExistence type="predicted"/>
<dbReference type="AlphaFoldDB" id="A0A1S7LI00"/>
<name>A0A1S7LI00_MAGMO</name>
<gene>
    <name evidence="5" type="ORF">MAGMO_1531</name>
</gene>
<evidence type="ECO:0000259" key="4">
    <source>
        <dbReference type="PROSITE" id="PS50110"/>
    </source>
</evidence>
<sequence>MNQEVVKRTILAVDDAPANIDIVKGVLSQDYLVQAAINGEMALKIAQKKQPDLILLDIQMPEMDGFEVCRRLKSDPTTAAIPVLFVTGQSDVMNEAKGLMLGAVDFILKPIEPKLLLSRVRVHLTLAEEWQAKEEAYLARIESLEMQIQKIKNS</sequence>
<dbReference type="InterPro" id="IPR011006">
    <property type="entry name" value="CheY-like_superfamily"/>
</dbReference>
<dbReference type="SMART" id="SM00448">
    <property type="entry name" value="REC"/>
    <property type="match status" value="1"/>
</dbReference>
<dbReference type="Pfam" id="PF00072">
    <property type="entry name" value="Response_reg"/>
    <property type="match status" value="1"/>
</dbReference>
<evidence type="ECO:0000256" key="3">
    <source>
        <dbReference type="SAM" id="Coils"/>
    </source>
</evidence>
<dbReference type="InterPro" id="IPR050595">
    <property type="entry name" value="Bact_response_regulator"/>
</dbReference>
<evidence type="ECO:0000256" key="1">
    <source>
        <dbReference type="ARBA" id="ARBA00022553"/>
    </source>
</evidence>
<reference evidence="5" key="1">
    <citation type="submission" date="2015-04" db="EMBL/GenBank/DDBJ databases">
        <authorList>
            <person name="Syromyatnikov M.Y."/>
            <person name="Popov V.N."/>
        </authorList>
    </citation>
    <scope>NUCLEOTIDE SEQUENCE</scope>
    <source>
        <strain evidence="5">MO-1</strain>
    </source>
</reference>
<dbReference type="GO" id="GO:0000160">
    <property type="term" value="P:phosphorelay signal transduction system"/>
    <property type="evidence" value="ECO:0007669"/>
    <property type="project" value="InterPro"/>
</dbReference>
<keyword evidence="1 2" id="KW-0597">Phosphoprotein</keyword>
<feature type="modified residue" description="4-aspartylphosphate" evidence="2">
    <location>
        <position position="57"/>
    </location>
</feature>
<evidence type="ECO:0000313" key="5">
    <source>
        <dbReference type="EMBL" id="CRH05719.1"/>
    </source>
</evidence>
<feature type="domain" description="Response regulatory" evidence="4">
    <location>
        <begin position="9"/>
        <end position="124"/>
    </location>
</feature>
<accession>A0A1S7LI00</accession>
<organism evidence="5">
    <name type="scientific">Magnetococcus massalia (strain MO-1)</name>
    <dbReference type="NCBI Taxonomy" id="451514"/>
    <lineage>
        <taxon>Bacteria</taxon>
        <taxon>Pseudomonadati</taxon>
        <taxon>Pseudomonadota</taxon>
        <taxon>Magnetococcia</taxon>
        <taxon>Magnetococcales</taxon>
        <taxon>Magnetococcaceae</taxon>
        <taxon>Magnetococcus</taxon>
    </lineage>
</organism>
<dbReference type="EMBL" id="LO017727">
    <property type="protein sequence ID" value="CRH05719.1"/>
    <property type="molecule type" value="Genomic_DNA"/>
</dbReference>
<dbReference type="PROSITE" id="PS50110">
    <property type="entry name" value="RESPONSE_REGULATORY"/>
    <property type="match status" value="1"/>
</dbReference>